<dbReference type="EMBL" id="JACJVP010000046">
    <property type="protein sequence ID" value="MBB6674364.1"/>
    <property type="molecule type" value="Genomic_DNA"/>
</dbReference>
<name>A0A7X0VJ57_9BACL</name>
<protein>
    <recommendedName>
        <fullName evidence="4">ABC transporter permease</fullName>
    </recommendedName>
</protein>
<gene>
    <name evidence="2" type="ORF">H7C19_27135</name>
</gene>
<feature type="transmembrane region" description="Helical" evidence="1">
    <location>
        <begin position="16"/>
        <end position="34"/>
    </location>
</feature>
<feature type="transmembrane region" description="Helical" evidence="1">
    <location>
        <begin position="179"/>
        <end position="200"/>
    </location>
</feature>
<keyword evidence="1" id="KW-0812">Transmembrane</keyword>
<dbReference type="PRINTS" id="PR02026">
    <property type="entry name" value="YTRCYTRDABC"/>
</dbReference>
<dbReference type="PANTHER" id="PTHR39177">
    <property type="entry name" value="ABC TRANSPORTER PERMEASE YTRC-RELATED"/>
    <property type="match status" value="1"/>
</dbReference>
<evidence type="ECO:0000313" key="2">
    <source>
        <dbReference type="EMBL" id="MBB6674364.1"/>
    </source>
</evidence>
<reference evidence="2 3" key="1">
    <citation type="submission" date="2020-08" db="EMBL/GenBank/DDBJ databases">
        <title>Cohnella phylogeny.</title>
        <authorList>
            <person name="Dunlap C."/>
        </authorList>
    </citation>
    <scope>NUCLEOTIDE SEQUENCE [LARGE SCALE GENOMIC DNA]</scope>
    <source>
        <strain evidence="2 3">DSM 28246</strain>
    </source>
</reference>
<feature type="transmembrane region" description="Helical" evidence="1">
    <location>
        <begin position="152"/>
        <end position="172"/>
    </location>
</feature>
<dbReference type="PANTHER" id="PTHR39177:SF1">
    <property type="entry name" value="ABC TRANSPORTER PERMEASE YTRC-RELATED"/>
    <property type="match status" value="1"/>
</dbReference>
<keyword evidence="1" id="KW-0472">Membrane</keyword>
<feature type="transmembrane region" description="Helical" evidence="1">
    <location>
        <begin position="309"/>
        <end position="330"/>
    </location>
</feature>
<comment type="caution">
    <text evidence="2">The sequence shown here is derived from an EMBL/GenBank/DDBJ whole genome shotgun (WGS) entry which is preliminary data.</text>
</comment>
<evidence type="ECO:0000313" key="3">
    <source>
        <dbReference type="Proteomes" id="UP000547209"/>
    </source>
</evidence>
<keyword evidence="1" id="KW-1133">Transmembrane helix</keyword>
<keyword evidence="3" id="KW-1185">Reference proteome</keyword>
<dbReference type="AlphaFoldDB" id="A0A7X0VJ57"/>
<feature type="transmembrane region" description="Helical" evidence="1">
    <location>
        <begin position="283"/>
        <end position="303"/>
    </location>
</feature>
<evidence type="ECO:0000256" key="1">
    <source>
        <dbReference type="SAM" id="Phobius"/>
    </source>
</evidence>
<feature type="transmembrane region" description="Helical" evidence="1">
    <location>
        <begin position="111"/>
        <end position="132"/>
    </location>
</feature>
<dbReference type="Proteomes" id="UP000547209">
    <property type="component" value="Unassembled WGS sequence"/>
</dbReference>
<accession>A0A7X0VJ57</accession>
<proteinExistence type="predicted"/>
<dbReference type="InterPro" id="IPR053046">
    <property type="entry name" value="ABC-5_transporter"/>
</dbReference>
<organism evidence="2 3">
    <name type="scientific">Cohnella nanjingensis</name>
    <dbReference type="NCBI Taxonomy" id="1387779"/>
    <lineage>
        <taxon>Bacteria</taxon>
        <taxon>Bacillati</taxon>
        <taxon>Bacillota</taxon>
        <taxon>Bacilli</taxon>
        <taxon>Bacillales</taxon>
        <taxon>Paenibacillaceae</taxon>
        <taxon>Cohnella</taxon>
    </lineage>
</organism>
<dbReference type="RefSeq" id="WP_185672227.1">
    <property type="nucleotide sequence ID" value="NZ_JACJVP010000046.1"/>
</dbReference>
<feature type="transmembrane region" description="Helical" evidence="1">
    <location>
        <begin position="74"/>
        <end position="90"/>
    </location>
</feature>
<dbReference type="InterPro" id="IPR023264">
    <property type="entry name" value="ABC_transptr_acetoin_YtrC/YtrD"/>
</dbReference>
<feature type="transmembrane region" description="Helical" evidence="1">
    <location>
        <begin position="241"/>
        <end position="262"/>
    </location>
</feature>
<sequence length="336" mass="37707">MWVSALWKREYDQSRLFLLFVPVVHFLALGLQRMNKWFFTDPYFVAGNLRNLKNMTDPIPAAYDFGSFESVGRLWLMLAVFVLALVQIGTERRNGSQELLFSLPYSRKIIFLHKWMLGAALLAGSLLINTFIDMVVVPSSPMSPYFSIVYHLTQLGYSLLLLAAIYTLALFIGTITGSVAFQVILTIVTLMLPIGLGPLITNSLSLHGAIDIAVPSGIGIELQNTLNISRYLTLSYDDFSWLQVLGLFDLLIVAFFCGMLSYARNRTENNGKLVIFRAWERAIRILVVLCASMIIGLFSSSLFNANERLGYDIGFIAGLVVTTFIMLKIAKLRFKV</sequence>
<evidence type="ECO:0008006" key="4">
    <source>
        <dbReference type="Google" id="ProtNLM"/>
    </source>
</evidence>